<reference evidence="3" key="1">
    <citation type="journal article" date="2019" name="Int. J. Syst. Evol. Microbiol.">
        <title>The Global Catalogue of Microorganisms (GCM) 10K type strain sequencing project: providing services to taxonomists for standard genome sequencing and annotation.</title>
        <authorList>
            <consortium name="The Broad Institute Genomics Platform"/>
            <consortium name="The Broad Institute Genome Sequencing Center for Infectious Disease"/>
            <person name="Wu L."/>
            <person name="Ma J."/>
        </authorList>
    </citation>
    <scope>NUCLEOTIDE SEQUENCE [LARGE SCALE GENOMIC DNA]</scope>
    <source>
        <strain evidence="3">JCM 3272</strain>
    </source>
</reference>
<dbReference type="InterPro" id="IPR016181">
    <property type="entry name" value="Acyl_CoA_acyltransferase"/>
</dbReference>
<protein>
    <submittedName>
        <fullName evidence="2">GNAT family protein</fullName>
    </submittedName>
</protein>
<dbReference type="Pfam" id="PF13302">
    <property type="entry name" value="Acetyltransf_3"/>
    <property type="match status" value="1"/>
</dbReference>
<dbReference type="PROSITE" id="PS51186">
    <property type="entry name" value="GNAT"/>
    <property type="match status" value="1"/>
</dbReference>
<feature type="domain" description="N-acetyltransferase" evidence="1">
    <location>
        <begin position="29"/>
        <end position="200"/>
    </location>
</feature>
<gene>
    <name evidence="2" type="ORF">GCM10010170_085220</name>
</gene>
<accession>A0ABP5UFB2</accession>
<dbReference type="PANTHER" id="PTHR43610">
    <property type="entry name" value="BLL6696 PROTEIN"/>
    <property type="match status" value="1"/>
</dbReference>
<sequence>MRPAAVFAAYDSEVSSPFTIKPVLAGSRVTLRPFRDEDLPAMAAAIADAEVVRLTGSAHSTAETEHRRPIVDDRLRSWYGSRNAQRDRLDLAIVDNDSAMCVGEVVLNKWEPANESCQFRILIGPDGRGRGLGTEATGLILRHAFTALPLHRVGLEVYAFNPRARRMYEKAGFTVEGVKRAALKFDDHRVDAIVMSVLAPEWREAQSRQAS</sequence>
<name>A0ABP5UFB2_9ACTN</name>
<keyword evidence="3" id="KW-1185">Reference proteome</keyword>
<dbReference type="InterPro" id="IPR000182">
    <property type="entry name" value="GNAT_dom"/>
</dbReference>
<dbReference type="EMBL" id="BAAARV010000085">
    <property type="protein sequence ID" value="GAA2378947.1"/>
    <property type="molecule type" value="Genomic_DNA"/>
</dbReference>
<dbReference type="PANTHER" id="PTHR43610:SF1">
    <property type="entry name" value="N-ACETYLTRANSFERASE DOMAIN-CONTAINING PROTEIN"/>
    <property type="match status" value="1"/>
</dbReference>
<dbReference type="Proteomes" id="UP001501444">
    <property type="component" value="Unassembled WGS sequence"/>
</dbReference>
<comment type="caution">
    <text evidence="2">The sequence shown here is derived from an EMBL/GenBank/DDBJ whole genome shotgun (WGS) entry which is preliminary data.</text>
</comment>
<dbReference type="Gene3D" id="3.40.630.30">
    <property type="match status" value="1"/>
</dbReference>
<proteinExistence type="predicted"/>
<evidence type="ECO:0000259" key="1">
    <source>
        <dbReference type="PROSITE" id="PS51186"/>
    </source>
</evidence>
<dbReference type="SUPFAM" id="SSF55729">
    <property type="entry name" value="Acyl-CoA N-acyltransferases (Nat)"/>
    <property type="match status" value="1"/>
</dbReference>
<evidence type="ECO:0000313" key="2">
    <source>
        <dbReference type="EMBL" id="GAA2378947.1"/>
    </source>
</evidence>
<organism evidence="2 3">
    <name type="scientific">Dactylosporangium salmoneum</name>
    <dbReference type="NCBI Taxonomy" id="53361"/>
    <lineage>
        <taxon>Bacteria</taxon>
        <taxon>Bacillati</taxon>
        <taxon>Actinomycetota</taxon>
        <taxon>Actinomycetes</taxon>
        <taxon>Micromonosporales</taxon>
        <taxon>Micromonosporaceae</taxon>
        <taxon>Dactylosporangium</taxon>
    </lineage>
</organism>
<evidence type="ECO:0000313" key="3">
    <source>
        <dbReference type="Proteomes" id="UP001501444"/>
    </source>
</evidence>